<dbReference type="Proteomes" id="UP000311919">
    <property type="component" value="Unassembled WGS sequence"/>
</dbReference>
<evidence type="ECO:0000313" key="2">
    <source>
        <dbReference type="EMBL" id="TNN12013.1"/>
    </source>
</evidence>
<evidence type="ECO:0000256" key="1">
    <source>
        <dbReference type="SAM" id="Phobius"/>
    </source>
</evidence>
<keyword evidence="1" id="KW-0812">Transmembrane</keyword>
<gene>
    <name evidence="2" type="ORF">EWB00_004144</name>
</gene>
<keyword evidence="1" id="KW-1133">Transmembrane helix</keyword>
<feature type="transmembrane region" description="Helical" evidence="1">
    <location>
        <begin position="6"/>
        <end position="31"/>
    </location>
</feature>
<keyword evidence="3" id="KW-1185">Reference proteome</keyword>
<accession>A0A4Z2D6A5</accession>
<comment type="caution">
    <text evidence="2">The sequence shown here is derived from an EMBL/GenBank/DDBJ whole genome shotgun (WGS) entry which is preliminary data.</text>
</comment>
<evidence type="ECO:0000313" key="3">
    <source>
        <dbReference type="Proteomes" id="UP000311919"/>
    </source>
</evidence>
<protein>
    <submittedName>
        <fullName evidence="2">Uncharacterized protein</fullName>
    </submittedName>
</protein>
<organism evidence="2 3">
    <name type="scientific">Schistosoma japonicum</name>
    <name type="common">Blood fluke</name>
    <dbReference type="NCBI Taxonomy" id="6182"/>
    <lineage>
        <taxon>Eukaryota</taxon>
        <taxon>Metazoa</taxon>
        <taxon>Spiralia</taxon>
        <taxon>Lophotrochozoa</taxon>
        <taxon>Platyhelminthes</taxon>
        <taxon>Trematoda</taxon>
        <taxon>Digenea</taxon>
        <taxon>Strigeidida</taxon>
        <taxon>Schistosomatoidea</taxon>
        <taxon>Schistosomatidae</taxon>
        <taxon>Schistosoma</taxon>
    </lineage>
</organism>
<dbReference type="AlphaFoldDB" id="A0A4Z2D6A5"/>
<sequence length="88" mass="10427">MWYEILPPLGIMLGSVVVLSPLIKLTTYAIYGRWYPPQLFRFKQDYFLHLRNEDLGGPLILKVFAYLYSPIMKLHNLTKTKHKFIIQN</sequence>
<dbReference type="OrthoDB" id="1920692at2759"/>
<reference evidence="2 3" key="1">
    <citation type="submission" date="2019-03" db="EMBL/GenBank/DDBJ databases">
        <title>An improved genome assembly of the fluke Schistosoma japonicum.</title>
        <authorList>
            <person name="Hu W."/>
            <person name="Luo F."/>
            <person name="Yin M."/>
            <person name="Mo X."/>
            <person name="Sun C."/>
            <person name="Wu Q."/>
            <person name="Zhu B."/>
            <person name="Xiang M."/>
            <person name="Wang J."/>
            <person name="Wang Y."/>
            <person name="Zhang T."/>
            <person name="Xu B."/>
            <person name="Zheng H."/>
            <person name="Feng Z."/>
        </authorList>
    </citation>
    <scope>NUCLEOTIDE SEQUENCE [LARGE SCALE GENOMIC DNA]</scope>
    <source>
        <strain evidence="2">HuSjv2</strain>
        <tissue evidence="2">Worms</tissue>
    </source>
</reference>
<dbReference type="EMBL" id="SKCS01000274">
    <property type="protein sequence ID" value="TNN12013.1"/>
    <property type="molecule type" value="Genomic_DNA"/>
</dbReference>
<keyword evidence="1" id="KW-0472">Membrane</keyword>
<proteinExistence type="predicted"/>
<name>A0A4Z2D6A5_SCHJA</name>